<dbReference type="InterPro" id="IPR036063">
    <property type="entry name" value="Smr_dom_sf"/>
</dbReference>
<gene>
    <name evidence="2" type="primary">smrA</name>
    <name evidence="2" type="ORF">GCM10023151_16580</name>
</gene>
<name>A0ABP8ILI5_9GAMM</name>
<keyword evidence="2" id="KW-0540">Nuclease</keyword>
<dbReference type="Gene3D" id="3.30.1370.110">
    <property type="match status" value="1"/>
</dbReference>
<accession>A0ABP8ILI5</accession>
<dbReference type="SMART" id="SM00463">
    <property type="entry name" value="SMR"/>
    <property type="match status" value="1"/>
</dbReference>
<evidence type="ECO:0000259" key="1">
    <source>
        <dbReference type="PROSITE" id="PS50828"/>
    </source>
</evidence>
<evidence type="ECO:0000313" key="2">
    <source>
        <dbReference type="EMBL" id="GAA4362422.1"/>
    </source>
</evidence>
<dbReference type="InterPro" id="IPR047688">
    <property type="entry name" value="Endonuc_SmrA"/>
</dbReference>
<dbReference type="Pfam" id="PF01713">
    <property type="entry name" value="Smr"/>
    <property type="match status" value="1"/>
</dbReference>
<dbReference type="SUPFAM" id="SSF160443">
    <property type="entry name" value="SMR domain-like"/>
    <property type="match status" value="1"/>
</dbReference>
<protein>
    <submittedName>
        <fullName evidence="2">DNA endonuclease SmrA</fullName>
    </submittedName>
</protein>
<sequence length="197" mass="22492">MGDDMANDDFDLFKKELGGVKPIKNDRVNLHSPKDEPSLSQLARQEAALGRKPNHDPNYLSTDFVAPVEPNSWLEYKRSGVQEGVYKKLRLGKYDIQAQTDLHRLTVNEARDEVFYFIKACVKRGKRTVLITHGKGERSVPQAVLKSHVNHWLQQHDSVMAFHSAQQKHGGLGSVYVLLKKNELDKQLNRETYNKTV</sequence>
<organism evidence="2 3">
    <name type="scientific">Kangiella marina</name>
    <dbReference type="NCBI Taxonomy" id="1079178"/>
    <lineage>
        <taxon>Bacteria</taxon>
        <taxon>Pseudomonadati</taxon>
        <taxon>Pseudomonadota</taxon>
        <taxon>Gammaproteobacteria</taxon>
        <taxon>Kangiellales</taxon>
        <taxon>Kangiellaceae</taxon>
        <taxon>Kangiella</taxon>
    </lineage>
</organism>
<keyword evidence="2" id="KW-0255">Endonuclease</keyword>
<comment type="caution">
    <text evidence="2">The sequence shown here is derived from an EMBL/GenBank/DDBJ whole genome shotgun (WGS) entry which is preliminary data.</text>
</comment>
<evidence type="ECO:0000313" key="3">
    <source>
        <dbReference type="Proteomes" id="UP001501011"/>
    </source>
</evidence>
<reference evidence="3" key="1">
    <citation type="journal article" date="2019" name="Int. J. Syst. Evol. Microbiol.">
        <title>The Global Catalogue of Microorganisms (GCM) 10K type strain sequencing project: providing services to taxonomists for standard genome sequencing and annotation.</title>
        <authorList>
            <consortium name="The Broad Institute Genomics Platform"/>
            <consortium name="The Broad Institute Genome Sequencing Center for Infectious Disease"/>
            <person name="Wu L."/>
            <person name="Ma J."/>
        </authorList>
    </citation>
    <scope>NUCLEOTIDE SEQUENCE [LARGE SCALE GENOMIC DNA]</scope>
    <source>
        <strain evidence="3">JCM 17728</strain>
    </source>
</reference>
<dbReference type="InterPro" id="IPR002625">
    <property type="entry name" value="Smr_dom"/>
</dbReference>
<dbReference type="NCBIfam" id="NF033154">
    <property type="entry name" value="endonuc_SmrA"/>
    <property type="match status" value="1"/>
</dbReference>
<keyword evidence="3" id="KW-1185">Reference proteome</keyword>
<dbReference type="PANTHER" id="PTHR35562">
    <property type="entry name" value="DNA ENDONUCLEASE SMRA-RELATED"/>
    <property type="match status" value="1"/>
</dbReference>
<proteinExistence type="predicted"/>
<dbReference type="Proteomes" id="UP001501011">
    <property type="component" value="Unassembled WGS sequence"/>
</dbReference>
<dbReference type="GO" id="GO:0004519">
    <property type="term" value="F:endonuclease activity"/>
    <property type="evidence" value="ECO:0007669"/>
    <property type="project" value="UniProtKB-KW"/>
</dbReference>
<keyword evidence="2" id="KW-0378">Hydrolase</keyword>
<dbReference type="EMBL" id="BAABFV010000002">
    <property type="protein sequence ID" value="GAA4362422.1"/>
    <property type="molecule type" value="Genomic_DNA"/>
</dbReference>
<dbReference type="PANTHER" id="PTHR35562:SF2">
    <property type="entry name" value="DNA ENDONUCLEASE SMRA-RELATED"/>
    <property type="match status" value="1"/>
</dbReference>
<feature type="domain" description="Smr" evidence="1">
    <location>
        <begin position="100"/>
        <end position="180"/>
    </location>
</feature>
<dbReference type="PROSITE" id="PS50828">
    <property type="entry name" value="SMR"/>
    <property type="match status" value="1"/>
</dbReference>